<proteinExistence type="predicted"/>
<keyword evidence="5" id="KW-1185">Reference proteome</keyword>
<protein>
    <submittedName>
        <fullName evidence="2">Uncharacterized protein</fullName>
    </submittedName>
</protein>
<name>A0A154V219_9MICO</name>
<sequence length="177" mass="17491">MTMTRTSVVARSASTVGIAALLLLSGGTAAQAVGAGTNSECSGDGPDIAVSNVSDTYVPGNLRIYGDSGAVLSIESGQSSEVHADVSVSGTVTADAVVASASVTAGVTLGVAQTITQSASASYTVPEGLNGQYIELGSAGKAFSWTATTYNRACVVTDTQGGNSVAPTANAYVTKSW</sequence>
<gene>
    <name evidence="2" type="ORF">AWH51_08425</name>
    <name evidence="3" type="ORF">B5P24_04640</name>
</gene>
<evidence type="ECO:0000313" key="4">
    <source>
        <dbReference type="Proteomes" id="UP000076218"/>
    </source>
</evidence>
<feature type="signal peptide" evidence="1">
    <location>
        <begin position="1"/>
        <end position="32"/>
    </location>
</feature>
<evidence type="ECO:0000313" key="2">
    <source>
        <dbReference type="EMBL" id="KZC95382.1"/>
    </source>
</evidence>
<evidence type="ECO:0000256" key="1">
    <source>
        <dbReference type="SAM" id="SignalP"/>
    </source>
</evidence>
<organism evidence="2 4">
    <name type="scientific">Clavibacter tessellarius</name>
    <dbReference type="NCBI Taxonomy" id="31965"/>
    <lineage>
        <taxon>Bacteria</taxon>
        <taxon>Bacillati</taxon>
        <taxon>Actinomycetota</taxon>
        <taxon>Actinomycetes</taxon>
        <taxon>Micrococcales</taxon>
        <taxon>Microbacteriaceae</taxon>
        <taxon>Clavibacter</taxon>
    </lineage>
</organism>
<reference evidence="3" key="3">
    <citation type="submission" date="2017-08" db="EMBL/GenBank/DDBJ databases">
        <title>Genomes of multiple Clavibacter strains from different subspecies.</title>
        <authorList>
            <person name="Yuan X.-K."/>
            <person name="Li X.-S."/>
            <person name="Nie J."/>
            <person name="De Boer S.H."/>
        </authorList>
    </citation>
    <scope>NUCLEOTIDE SEQUENCE [LARGE SCALE GENOMIC DNA]</scope>
    <source>
        <strain evidence="3">ATCC 33566</strain>
    </source>
</reference>
<keyword evidence="1" id="KW-0732">Signal</keyword>
<reference evidence="2" key="1">
    <citation type="submission" date="2016-01" db="EMBL/GenBank/DDBJ databases">
        <title>Draft genome sequence of Clavibacter michiganensis subsp. tessellarius DOAB 609.</title>
        <authorList>
            <person name="Tambong J.T."/>
        </authorList>
    </citation>
    <scope>NUCLEOTIDE SEQUENCE [LARGE SCALE GENOMIC DNA]</scope>
    <source>
        <strain evidence="2">DOAB 609</strain>
    </source>
</reference>
<dbReference type="STRING" id="31965.AWH51_08425"/>
<dbReference type="EMBL" id="MZMQ01000001">
    <property type="protein sequence ID" value="OQJ62344.1"/>
    <property type="molecule type" value="Genomic_DNA"/>
</dbReference>
<dbReference type="EMBL" id="LQXA01000026">
    <property type="protein sequence ID" value="KZC95382.1"/>
    <property type="molecule type" value="Genomic_DNA"/>
</dbReference>
<accession>A0A154V219</accession>
<comment type="caution">
    <text evidence="2">The sequence shown here is derived from an EMBL/GenBank/DDBJ whole genome shotgun (WGS) entry which is preliminary data.</text>
</comment>
<evidence type="ECO:0000313" key="5">
    <source>
        <dbReference type="Proteomes" id="UP000215316"/>
    </source>
</evidence>
<reference evidence="3" key="2">
    <citation type="submission" date="2017-03" db="EMBL/GenBank/DDBJ databases">
        <authorList>
            <person name="Afonso C.L."/>
            <person name="Miller P.J."/>
            <person name="Scott M.A."/>
            <person name="Spackman E."/>
            <person name="Goraichik I."/>
            <person name="Dimitrov K.M."/>
            <person name="Suarez D.L."/>
            <person name="Swayne D.E."/>
        </authorList>
    </citation>
    <scope>NUCLEOTIDE SEQUENCE [LARGE SCALE GENOMIC DNA]</scope>
    <source>
        <strain evidence="3">ATCC 33566</strain>
    </source>
</reference>
<dbReference type="Proteomes" id="UP000076218">
    <property type="component" value="Unassembled WGS sequence"/>
</dbReference>
<dbReference type="AlphaFoldDB" id="A0A154V219"/>
<evidence type="ECO:0000313" key="3">
    <source>
        <dbReference type="EMBL" id="OQJ62344.1"/>
    </source>
</evidence>
<dbReference type="OrthoDB" id="5123741at2"/>
<feature type="chain" id="PRO_5015051481" evidence="1">
    <location>
        <begin position="33"/>
        <end position="177"/>
    </location>
</feature>
<dbReference type="RefSeq" id="WP_063071299.1">
    <property type="nucleotide sequence ID" value="NZ_CP040788.1"/>
</dbReference>
<dbReference type="Proteomes" id="UP000215316">
    <property type="component" value="Unassembled WGS sequence"/>
</dbReference>